<evidence type="ECO:0000256" key="5">
    <source>
        <dbReference type="ARBA" id="ARBA00022801"/>
    </source>
</evidence>
<keyword evidence="8" id="KW-1185">Reference proteome</keyword>
<keyword evidence="5" id="KW-0378">Hydrolase</keyword>
<protein>
    <submittedName>
        <fullName evidence="7">OLC1v1010048C1</fullName>
    </submittedName>
</protein>
<dbReference type="GO" id="GO:0009694">
    <property type="term" value="P:jasmonic acid metabolic process"/>
    <property type="evidence" value="ECO:0007669"/>
    <property type="project" value="TreeGrafter"/>
</dbReference>
<feature type="domain" description="AB hydrolase-1" evidence="6">
    <location>
        <begin position="9"/>
        <end position="244"/>
    </location>
</feature>
<comment type="similarity">
    <text evidence="2">Belongs to the AB hydrolase superfamily.</text>
</comment>
<evidence type="ECO:0000313" key="7">
    <source>
        <dbReference type="EMBL" id="CAI9110083.1"/>
    </source>
</evidence>
<evidence type="ECO:0000256" key="1">
    <source>
        <dbReference type="ARBA" id="ARBA00004913"/>
    </source>
</evidence>
<proteinExistence type="inferred from homology"/>
<dbReference type="SUPFAM" id="SSF53474">
    <property type="entry name" value="alpha/beta-Hydrolases"/>
    <property type="match status" value="1"/>
</dbReference>
<dbReference type="Pfam" id="PF12697">
    <property type="entry name" value="Abhydrolase_6"/>
    <property type="match status" value="1"/>
</dbReference>
<sequence>MERQKQQHFVLVHGACHGAWCWFKLKPLLELAGHRVTALDLSASGINPKRIEELDTFEDYSIPLLEFMASVPSHEKVVLVGHSLGGLNIALASEKYPDKVLVAVYVSAFMPDCEHAPSYPLDQFFEQKSAEEFMDTEFISIGTTERPQSTVSFGTQFLASKVYQLTSTQDFELAKFLVRPSSTFVEDLSKAKPFSKENYGSVKRAYIICAEDLGVTKEFQSILIERVGVSIVKELRNADHMAMLCKPHQLCQALKEITDEITT</sequence>
<evidence type="ECO:0000256" key="2">
    <source>
        <dbReference type="ARBA" id="ARBA00008645"/>
    </source>
</evidence>
<dbReference type="EMBL" id="OX459123">
    <property type="protein sequence ID" value="CAI9110083.1"/>
    <property type="molecule type" value="Genomic_DNA"/>
</dbReference>
<gene>
    <name evidence="7" type="ORF">OLC1_LOCUS17829</name>
</gene>
<evidence type="ECO:0000259" key="6">
    <source>
        <dbReference type="Pfam" id="PF12697"/>
    </source>
</evidence>
<dbReference type="InterPro" id="IPR029058">
    <property type="entry name" value="AB_hydrolase_fold"/>
</dbReference>
<organism evidence="7 8">
    <name type="scientific">Oldenlandia corymbosa var. corymbosa</name>
    <dbReference type="NCBI Taxonomy" id="529605"/>
    <lineage>
        <taxon>Eukaryota</taxon>
        <taxon>Viridiplantae</taxon>
        <taxon>Streptophyta</taxon>
        <taxon>Embryophyta</taxon>
        <taxon>Tracheophyta</taxon>
        <taxon>Spermatophyta</taxon>
        <taxon>Magnoliopsida</taxon>
        <taxon>eudicotyledons</taxon>
        <taxon>Gunneridae</taxon>
        <taxon>Pentapetalae</taxon>
        <taxon>asterids</taxon>
        <taxon>lamiids</taxon>
        <taxon>Gentianales</taxon>
        <taxon>Rubiaceae</taxon>
        <taxon>Rubioideae</taxon>
        <taxon>Spermacoceae</taxon>
        <taxon>Hedyotis-Oldenlandia complex</taxon>
        <taxon>Oldenlandia</taxon>
    </lineage>
</organism>
<dbReference type="GO" id="GO:0080031">
    <property type="term" value="F:methyl salicylate esterase activity"/>
    <property type="evidence" value="ECO:0007669"/>
    <property type="project" value="TreeGrafter"/>
</dbReference>
<keyword evidence="4" id="KW-0017">Alkaloid metabolism</keyword>
<comment type="pathway">
    <text evidence="1">Alkaloid biosynthesis.</text>
</comment>
<dbReference type="PANTHER" id="PTHR10992:SF1083">
    <property type="entry name" value="METHYLESTERASE 1"/>
    <property type="match status" value="1"/>
</dbReference>
<dbReference type="FunFam" id="3.40.50.1820:FF:000051">
    <property type="entry name" value="(S)-hydroxynitrile lyase"/>
    <property type="match status" value="1"/>
</dbReference>
<reference evidence="7" key="1">
    <citation type="submission" date="2023-03" db="EMBL/GenBank/DDBJ databases">
        <authorList>
            <person name="Julca I."/>
        </authorList>
    </citation>
    <scope>NUCLEOTIDE SEQUENCE</scope>
</reference>
<dbReference type="AlphaFoldDB" id="A0AAV1DTN2"/>
<dbReference type="InterPro" id="IPR000073">
    <property type="entry name" value="AB_hydrolase_1"/>
</dbReference>
<name>A0AAV1DTN2_OLDCO</name>
<evidence type="ECO:0000256" key="4">
    <source>
        <dbReference type="ARBA" id="ARBA00022589"/>
    </source>
</evidence>
<evidence type="ECO:0000313" key="8">
    <source>
        <dbReference type="Proteomes" id="UP001161247"/>
    </source>
</evidence>
<dbReference type="GO" id="GO:0009820">
    <property type="term" value="P:alkaloid metabolic process"/>
    <property type="evidence" value="ECO:0007669"/>
    <property type="project" value="UniProtKB-KW"/>
</dbReference>
<keyword evidence="3" id="KW-0719">Serine esterase</keyword>
<dbReference type="GO" id="GO:0009696">
    <property type="term" value="P:salicylic acid metabolic process"/>
    <property type="evidence" value="ECO:0007669"/>
    <property type="project" value="TreeGrafter"/>
</dbReference>
<dbReference type="PANTHER" id="PTHR10992">
    <property type="entry name" value="METHYLESTERASE FAMILY MEMBER"/>
    <property type="match status" value="1"/>
</dbReference>
<dbReference type="GO" id="GO:0080030">
    <property type="term" value="F:methyl indole-3-acetate esterase activity"/>
    <property type="evidence" value="ECO:0007669"/>
    <property type="project" value="TreeGrafter"/>
</dbReference>
<accession>A0AAV1DTN2</accession>
<dbReference type="GO" id="GO:0080032">
    <property type="term" value="F:methyl jasmonate esterase activity"/>
    <property type="evidence" value="ECO:0007669"/>
    <property type="project" value="TreeGrafter"/>
</dbReference>
<dbReference type="Gene3D" id="3.40.50.1820">
    <property type="entry name" value="alpha/beta hydrolase"/>
    <property type="match status" value="1"/>
</dbReference>
<evidence type="ECO:0000256" key="3">
    <source>
        <dbReference type="ARBA" id="ARBA00022487"/>
    </source>
</evidence>
<dbReference type="Proteomes" id="UP001161247">
    <property type="component" value="Chromosome 6"/>
</dbReference>
<dbReference type="InterPro" id="IPR045889">
    <property type="entry name" value="MES/HNL"/>
</dbReference>